<dbReference type="PANTHER" id="PTHR45791">
    <property type="entry name" value="CALCIUM AND INTEGRIN BINDING FAMILY MEMBER 2"/>
    <property type="match status" value="1"/>
</dbReference>
<keyword evidence="1" id="KW-0479">Metal-binding</keyword>
<keyword evidence="8" id="KW-1185">Reference proteome</keyword>
<comment type="caution">
    <text evidence="7">The sequence shown here is derived from an EMBL/GenBank/DDBJ whole genome shotgun (WGS) entry which is preliminary data.</text>
</comment>
<keyword evidence="2" id="KW-0677">Repeat</keyword>
<dbReference type="CDD" id="cd00051">
    <property type="entry name" value="EFh"/>
    <property type="match status" value="1"/>
</dbReference>
<evidence type="ECO:0000256" key="2">
    <source>
        <dbReference type="ARBA" id="ARBA00022737"/>
    </source>
</evidence>
<reference evidence="7 8" key="1">
    <citation type="submission" date="2021-01" db="EMBL/GenBank/DDBJ databases">
        <title>Adiantum capillus-veneris genome.</title>
        <authorList>
            <person name="Fang Y."/>
            <person name="Liao Q."/>
        </authorList>
    </citation>
    <scope>NUCLEOTIDE SEQUENCE [LARGE SCALE GENOMIC DNA]</scope>
    <source>
        <strain evidence="7">H3</strain>
        <tissue evidence="7">Leaf</tissue>
    </source>
</reference>
<proteinExistence type="predicted"/>
<keyword evidence="4" id="KW-0460">Magnesium</keyword>
<dbReference type="Proteomes" id="UP000886520">
    <property type="component" value="Chromosome 5"/>
</dbReference>
<organism evidence="7 8">
    <name type="scientific">Adiantum capillus-veneris</name>
    <name type="common">Maidenhair fern</name>
    <dbReference type="NCBI Taxonomy" id="13818"/>
    <lineage>
        <taxon>Eukaryota</taxon>
        <taxon>Viridiplantae</taxon>
        <taxon>Streptophyta</taxon>
        <taxon>Embryophyta</taxon>
        <taxon>Tracheophyta</taxon>
        <taxon>Polypodiopsida</taxon>
        <taxon>Polypodiidae</taxon>
        <taxon>Polypodiales</taxon>
        <taxon>Pteridineae</taxon>
        <taxon>Pteridaceae</taxon>
        <taxon>Vittarioideae</taxon>
        <taxon>Adiantum</taxon>
    </lineage>
</organism>
<evidence type="ECO:0000313" key="8">
    <source>
        <dbReference type="Proteomes" id="UP000886520"/>
    </source>
</evidence>
<feature type="chain" id="PRO_5039633569" description="EF-hand domain-containing protein" evidence="5">
    <location>
        <begin position="20"/>
        <end position="229"/>
    </location>
</feature>
<accession>A0A9D4V6H3</accession>
<evidence type="ECO:0000256" key="3">
    <source>
        <dbReference type="ARBA" id="ARBA00022837"/>
    </source>
</evidence>
<dbReference type="PROSITE" id="PS00018">
    <property type="entry name" value="EF_HAND_1"/>
    <property type="match status" value="1"/>
</dbReference>
<dbReference type="SMART" id="SM00054">
    <property type="entry name" value="EFh"/>
    <property type="match status" value="3"/>
</dbReference>
<dbReference type="EMBL" id="JABFUD020000005">
    <property type="protein sequence ID" value="KAI5080073.1"/>
    <property type="molecule type" value="Genomic_DNA"/>
</dbReference>
<evidence type="ECO:0000256" key="1">
    <source>
        <dbReference type="ARBA" id="ARBA00022723"/>
    </source>
</evidence>
<evidence type="ECO:0000313" key="7">
    <source>
        <dbReference type="EMBL" id="KAI5080073.1"/>
    </source>
</evidence>
<keyword evidence="5" id="KW-0732">Signal</keyword>
<dbReference type="PROSITE" id="PS50222">
    <property type="entry name" value="EF_HAND_2"/>
    <property type="match status" value="2"/>
</dbReference>
<evidence type="ECO:0000256" key="5">
    <source>
        <dbReference type="SAM" id="SignalP"/>
    </source>
</evidence>
<protein>
    <recommendedName>
        <fullName evidence="6">EF-hand domain-containing protein</fullName>
    </recommendedName>
</protein>
<gene>
    <name evidence="7" type="ORF">GOP47_0005552</name>
</gene>
<feature type="signal peptide" evidence="5">
    <location>
        <begin position="1"/>
        <end position="19"/>
    </location>
</feature>
<dbReference type="InterPro" id="IPR018247">
    <property type="entry name" value="EF_Hand_1_Ca_BS"/>
</dbReference>
<feature type="domain" description="EF-hand" evidence="6">
    <location>
        <begin position="91"/>
        <end position="126"/>
    </location>
</feature>
<name>A0A9D4V6H3_ADICA</name>
<dbReference type="AlphaFoldDB" id="A0A9D4V6H3"/>
<sequence length="229" mass="26016">MGSCILLVICSCYFILSGPENVSTSEDLNSTHRASKKFQKHRLSKPESANYARTTNFSRSEILRLHRRFQSMTKGKDELTFEDIGNIEEMKANPFAHRIFELFSEDGSGHLTFDKFLNMMDAFSDDTPSEVKLVWAFAMWDYDGDGVIGTGDIKHGVDLMTHSGPIVQPSMHMLDRVASNAALDSEELDLIVKHVCQEVDPNCNGLSYFDFRRILARMPDFLHNFHISI</sequence>
<dbReference type="InterPro" id="IPR011992">
    <property type="entry name" value="EF-hand-dom_pair"/>
</dbReference>
<dbReference type="SUPFAM" id="SSF47473">
    <property type="entry name" value="EF-hand"/>
    <property type="match status" value="1"/>
</dbReference>
<evidence type="ECO:0000256" key="4">
    <source>
        <dbReference type="ARBA" id="ARBA00022842"/>
    </source>
</evidence>
<keyword evidence="3" id="KW-0106">Calcium</keyword>
<dbReference type="OrthoDB" id="114727at2759"/>
<dbReference type="Gene3D" id="1.10.238.10">
    <property type="entry name" value="EF-hand"/>
    <property type="match status" value="2"/>
</dbReference>
<feature type="domain" description="EF-hand" evidence="6">
    <location>
        <begin position="128"/>
        <end position="163"/>
    </location>
</feature>
<dbReference type="PANTHER" id="PTHR45791:SF1">
    <property type="entry name" value="CALCIUM AND INTEGRIN BINDING FAMILY MEMBER 1"/>
    <property type="match status" value="1"/>
</dbReference>
<evidence type="ECO:0000259" key="6">
    <source>
        <dbReference type="PROSITE" id="PS50222"/>
    </source>
</evidence>
<dbReference type="InterPro" id="IPR051433">
    <property type="entry name" value="CIBP"/>
</dbReference>
<dbReference type="GO" id="GO:0005509">
    <property type="term" value="F:calcium ion binding"/>
    <property type="evidence" value="ECO:0007669"/>
    <property type="project" value="InterPro"/>
</dbReference>
<dbReference type="InterPro" id="IPR002048">
    <property type="entry name" value="EF_hand_dom"/>
</dbReference>